<reference evidence="2" key="2">
    <citation type="submission" date="2023-05" db="EMBL/GenBank/DDBJ databases">
        <authorList>
            <consortium name="Lawrence Berkeley National Laboratory"/>
            <person name="Steindorff A."/>
            <person name="Hensen N."/>
            <person name="Bonometti L."/>
            <person name="Westerberg I."/>
            <person name="Brannstrom I.O."/>
            <person name="Guillou S."/>
            <person name="Cros-Aarteil S."/>
            <person name="Calhoun S."/>
            <person name="Haridas S."/>
            <person name="Kuo A."/>
            <person name="Mondo S."/>
            <person name="Pangilinan J."/>
            <person name="Riley R."/>
            <person name="Labutti K."/>
            <person name="Andreopoulos B."/>
            <person name="Lipzen A."/>
            <person name="Chen C."/>
            <person name="Yanf M."/>
            <person name="Daum C."/>
            <person name="Ng V."/>
            <person name="Clum A."/>
            <person name="Ohm R."/>
            <person name="Martin F."/>
            <person name="Silar P."/>
            <person name="Natvig D."/>
            <person name="Lalanne C."/>
            <person name="Gautier V."/>
            <person name="Ament-Velasquez S.L."/>
            <person name="Kruys A."/>
            <person name="Hutchinson M.I."/>
            <person name="Powell A.J."/>
            <person name="Barry K."/>
            <person name="Miller A.N."/>
            <person name="Grigoriev I.V."/>
            <person name="Debuchy R."/>
            <person name="Gladieux P."/>
            <person name="Thoren M.H."/>
            <person name="Johannesson H."/>
        </authorList>
    </citation>
    <scope>NUCLEOTIDE SEQUENCE</scope>
    <source>
        <strain evidence="2">PSN243</strain>
    </source>
</reference>
<dbReference type="Pfam" id="PF14420">
    <property type="entry name" value="Clr5"/>
    <property type="match status" value="1"/>
</dbReference>
<proteinExistence type="predicted"/>
<accession>A0AAV9G5F6</accession>
<evidence type="ECO:0000313" key="3">
    <source>
        <dbReference type="Proteomes" id="UP001321760"/>
    </source>
</evidence>
<dbReference type="AlphaFoldDB" id="A0AAV9G5F6"/>
<keyword evidence="3" id="KW-1185">Reference proteome</keyword>
<organism evidence="2 3">
    <name type="scientific">Podospora aff. communis PSN243</name>
    <dbReference type="NCBI Taxonomy" id="3040156"/>
    <lineage>
        <taxon>Eukaryota</taxon>
        <taxon>Fungi</taxon>
        <taxon>Dikarya</taxon>
        <taxon>Ascomycota</taxon>
        <taxon>Pezizomycotina</taxon>
        <taxon>Sordariomycetes</taxon>
        <taxon>Sordariomycetidae</taxon>
        <taxon>Sordariales</taxon>
        <taxon>Podosporaceae</taxon>
        <taxon>Podospora</taxon>
    </lineage>
</organism>
<feature type="domain" description="Clr5" evidence="1">
    <location>
        <begin position="8"/>
        <end position="61"/>
    </location>
</feature>
<gene>
    <name evidence="2" type="ORF">QBC34DRAFT_430423</name>
</gene>
<evidence type="ECO:0000313" key="2">
    <source>
        <dbReference type="EMBL" id="KAK4443786.1"/>
    </source>
</evidence>
<dbReference type="Proteomes" id="UP001321760">
    <property type="component" value="Unassembled WGS sequence"/>
</dbReference>
<comment type="caution">
    <text evidence="2">The sequence shown here is derived from an EMBL/GenBank/DDBJ whole genome shotgun (WGS) entry which is preliminary data.</text>
</comment>
<dbReference type="EMBL" id="MU865986">
    <property type="protein sequence ID" value="KAK4443786.1"/>
    <property type="molecule type" value="Genomic_DNA"/>
</dbReference>
<evidence type="ECO:0000259" key="1">
    <source>
        <dbReference type="Pfam" id="PF14420"/>
    </source>
</evidence>
<protein>
    <submittedName>
        <fullName evidence="2">Clr5 domain-containing protein</fullName>
    </submittedName>
</protein>
<dbReference type="PANTHER" id="PTHR38788">
    <property type="entry name" value="CLR5 DOMAIN-CONTAINING PROTEIN"/>
    <property type="match status" value="1"/>
</dbReference>
<reference evidence="2" key="1">
    <citation type="journal article" date="2023" name="Mol. Phylogenet. Evol.">
        <title>Genome-scale phylogeny and comparative genomics of the fungal order Sordariales.</title>
        <authorList>
            <person name="Hensen N."/>
            <person name="Bonometti L."/>
            <person name="Westerberg I."/>
            <person name="Brannstrom I.O."/>
            <person name="Guillou S."/>
            <person name="Cros-Aarteil S."/>
            <person name="Calhoun S."/>
            <person name="Haridas S."/>
            <person name="Kuo A."/>
            <person name="Mondo S."/>
            <person name="Pangilinan J."/>
            <person name="Riley R."/>
            <person name="LaButti K."/>
            <person name="Andreopoulos B."/>
            <person name="Lipzen A."/>
            <person name="Chen C."/>
            <person name="Yan M."/>
            <person name="Daum C."/>
            <person name="Ng V."/>
            <person name="Clum A."/>
            <person name="Steindorff A."/>
            <person name="Ohm R.A."/>
            <person name="Martin F."/>
            <person name="Silar P."/>
            <person name="Natvig D.O."/>
            <person name="Lalanne C."/>
            <person name="Gautier V."/>
            <person name="Ament-Velasquez S.L."/>
            <person name="Kruys A."/>
            <person name="Hutchinson M.I."/>
            <person name="Powell A.J."/>
            <person name="Barry K."/>
            <person name="Miller A.N."/>
            <person name="Grigoriev I.V."/>
            <person name="Debuchy R."/>
            <person name="Gladieux P."/>
            <person name="Hiltunen Thoren M."/>
            <person name="Johannesson H."/>
        </authorList>
    </citation>
    <scope>NUCLEOTIDE SEQUENCE</scope>
    <source>
        <strain evidence="2">PSN243</strain>
    </source>
</reference>
<name>A0AAV9G5F6_9PEZI</name>
<dbReference type="PANTHER" id="PTHR38788:SF3">
    <property type="entry name" value="CLR5 DOMAIN-CONTAINING PROTEIN"/>
    <property type="match status" value="1"/>
</dbReference>
<sequence length="206" mass="23312">MTKRQGPSAEDWANRRPIIESLYLEQGKELREVSNIMRQTFGFSATSRQYIHRFSQWGLRKNIPHDTMSAMIAIREQRKRQGKETSFTWNGHAVDAVRLDRFEKKEGMAPPKGSQIRCVRYSTPIPEDQTEHLTITSLSNGTKTDAGGEIELALDTQQPPYPPFPSPPWEPPTHPWTASGLVAFESSSVFHHASRGFNLVPGILNV</sequence>
<dbReference type="InterPro" id="IPR025676">
    <property type="entry name" value="Clr5_dom"/>
</dbReference>